<evidence type="ECO:0000313" key="1">
    <source>
        <dbReference type="EMBL" id="RZR75440.1"/>
    </source>
</evidence>
<accession>A0A445MMH6</accession>
<dbReference type="Proteomes" id="UP000290560">
    <property type="component" value="Unassembled WGS sequence"/>
</dbReference>
<proteinExistence type="predicted"/>
<dbReference type="AlphaFoldDB" id="A0A445MMH6"/>
<name>A0A445MMH6_ENSVE</name>
<dbReference type="EMBL" id="KV876799">
    <property type="protein sequence ID" value="RZR75440.1"/>
    <property type="molecule type" value="Genomic_DNA"/>
</dbReference>
<organism evidence="1">
    <name type="scientific">Ensete ventricosum</name>
    <name type="common">Abyssinian banana</name>
    <name type="synonym">Musa ensete</name>
    <dbReference type="NCBI Taxonomy" id="4639"/>
    <lineage>
        <taxon>Eukaryota</taxon>
        <taxon>Viridiplantae</taxon>
        <taxon>Streptophyta</taxon>
        <taxon>Embryophyta</taxon>
        <taxon>Tracheophyta</taxon>
        <taxon>Spermatophyta</taxon>
        <taxon>Magnoliopsida</taxon>
        <taxon>Liliopsida</taxon>
        <taxon>Zingiberales</taxon>
        <taxon>Musaceae</taxon>
        <taxon>Ensete</taxon>
    </lineage>
</organism>
<reference evidence="1" key="1">
    <citation type="journal article" date="2018" name="Data Brief">
        <title>Genome sequence data from 17 accessions of Ensete ventricosum, a staple food crop for millions in Ethiopia.</title>
        <authorList>
            <person name="Yemataw Z."/>
            <person name="Muzemil S."/>
            <person name="Ambachew D."/>
            <person name="Tripathi L."/>
            <person name="Tesfaye K."/>
            <person name="Chala A."/>
            <person name="Farbos A."/>
            <person name="O'Neill P."/>
            <person name="Moore K."/>
            <person name="Grant M."/>
            <person name="Studholme D.J."/>
        </authorList>
    </citation>
    <scope>NUCLEOTIDE SEQUENCE [LARGE SCALE GENOMIC DNA]</scope>
    <source>
        <tissue evidence="1">Leaf</tissue>
    </source>
</reference>
<gene>
    <name evidence="1" type="ORF">BHM03_00057813</name>
</gene>
<protein>
    <submittedName>
        <fullName evidence="1">Uncharacterized protein</fullName>
    </submittedName>
</protein>
<sequence length="53" mass="6074">MGKINYLGSLIYPTKELCTCSMTFRRDSIEDNSCQILTNGDQFYREEIAGFIS</sequence>